<dbReference type="Gene3D" id="3.30.530.20">
    <property type="match status" value="1"/>
</dbReference>
<evidence type="ECO:0008006" key="3">
    <source>
        <dbReference type="Google" id="ProtNLM"/>
    </source>
</evidence>
<keyword evidence="2" id="KW-1185">Reference proteome</keyword>
<dbReference type="RefSeq" id="WP_121484485.1">
    <property type="nucleotide sequence ID" value="NZ_QQXL01000002.1"/>
</dbReference>
<comment type="caution">
    <text evidence="1">The sequence shown here is derived from an EMBL/GenBank/DDBJ whole genome shotgun (WGS) entry which is preliminary data.</text>
</comment>
<dbReference type="Proteomes" id="UP000273119">
    <property type="component" value="Unassembled WGS sequence"/>
</dbReference>
<evidence type="ECO:0000313" key="2">
    <source>
        <dbReference type="Proteomes" id="UP000273119"/>
    </source>
</evidence>
<reference evidence="1 2" key="1">
    <citation type="submission" date="2018-07" db="EMBL/GenBank/DDBJ databases">
        <title>Arthrobacter sp. nov., isolated from raw cow's milk with high bacterial count.</title>
        <authorList>
            <person name="Hahne J."/>
            <person name="Isele D."/>
            <person name="Lipski A."/>
        </authorList>
    </citation>
    <scope>NUCLEOTIDE SEQUENCE [LARGE SCALE GENOMIC DNA]</scope>
    <source>
        <strain evidence="1 2">JZ R-183</strain>
    </source>
</reference>
<proteinExistence type="predicted"/>
<dbReference type="SUPFAM" id="SSF55961">
    <property type="entry name" value="Bet v1-like"/>
    <property type="match status" value="1"/>
</dbReference>
<organism evidence="1 2">
    <name type="scientific">Galactobacter caseinivorans</name>
    <dbReference type="NCBI Taxonomy" id="2676123"/>
    <lineage>
        <taxon>Bacteria</taxon>
        <taxon>Bacillati</taxon>
        <taxon>Actinomycetota</taxon>
        <taxon>Actinomycetes</taxon>
        <taxon>Micrococcales</taxon>
        <taxon>Micrococcaceae</taxon>
        <taxon>Galactobacter</taxon>
    </lineage>
</organism>
<dbReference type="AlphaFoldDB" id="A0A496PL52"/>
<protein>
    <recommendedName>
        <fullName evidence="3">SRPBCC family protein</fullName>
    </recommendedName>
</protein>
<sequence length="199" mass="21003">MSHSPAQHPCGSAVSREEGTGLAFQRSYPVSARRLWAAIASSAGMAPWIGEYDGDPAAGSVSFRMTAEAVDAPAMTARIHRCEPGRRYEVSTAEPAGGIHLILEIQDGAQGAAAKEQGSATVAGAESSQLIFTHLSSDPGAASMWGPGWEYYLDRLGHTLDKVTPEGAWPAADTISPTLLDFNEYPERFGAHYAAITLG</sequence>
<accession>A0A496PL52</accession>
<name>A0A496PL52_9MICC</name>
<dbReference type="EMBL" id="QQXL01000002">
    <property type="protein sequence ID" value="RKW71150.1"/>
    <property type="molecule type" value="Genomic_DNA"/>
</dbReference>
<dbReference type="InterPro" id="IPR023393">
    <property type="entry name" value="START-like_dom_sf"/>
</dbReference>
<evidence type="ECO:0000313" key="1">
    <source>
        <dbReference type="EMBL" id="RKW71150.1"/>
    </source>
</evidence>
<gene>
    <name evidence="1" type="ORF">DWQ67_05010</name>
</gene>